<comment type="function">
    <text evidence="1">Has antiviral activities.</text>
</comment>
<evidence type="ECO:0000256" key="3">
    <source>
        <dbReference type="ARBA" id="ARBA00011033"/>
    </source>
</evidence>
<reference evidence="10" key="2">
    <citation type="submission" date="2025-08" db="UniProtKB">
        <authorList>
            <consortium name="Ensembl"/>
        </authorList>
    </citation>
    <scope>IDENTIFICATION</scope>
    <source>
        <strain evidence="10">broiler</strain>
    </source>
</reference>
<dbReference type="Gene3D" id="1.20.1250.10">
    <property type="match status" value="1"/>
</dbReference>
<evidence type="ECO:0000256" key="7">
    <source>
        <dbReference type="ARBA" id="ARBA00023118"/>
    </source>
</evidence>
<protein>
    <submittedName>
        <fullName evidence="10">Uncharacterized protein</fullName>
    </submittedName>
</protein>
<dbReference type="InterPro" id="IPR009079">
    <property type="entry name" value="4_helix_cytokine-like_core"/>
</dbReference>
<keyword evidence="5" id="KW-0964">Secreted</keyword>
<dbReference type="GO" id="GO:0005125">
    <property type="term" value="F:cytokine activity"/>
    <property type="evidence" value="ECO:0007669"/>
    <property type="project" value="UniProtKB-KW"/>
</dbReference>
<dbReference type="GeneTree" id="ENSGT01070000257213"/>
<dbReference type="PANTHER" id="PTHR11691">
    <property type="entry name" value="TYPE I INTERFERON"/>
    <property type="match status" value="1"/>
</dbReference>
<keyword evidence="8" id="KW-1015">Disulfide bond</keyword>
<reference evidence="10" key="3">
    <citation type="submission" date="2025-09" db="UniProtKB">
        <authorList>
            <consortium name="Ensembl"/>
        </authorList>
    </citation>
    <scope>IDENTIFICATION</scope>
    <source>
        <strain evidence="10">broiler</strain>
    </source>
</reference>
<dbReference type="PANTHER" id="PTHR11691:SF73">
    <property type="entry name" value="INTERFERON BETA"/>
    <property type="match status" value="1"/>
</dbReference>
<dbReference type="Pfam" id="PF00143">
    <property type="entry name" value="Interferon"/>
    <property type="match status" value="1"/>
</dbReference>
<proteinExistence type="inferred from homology"/>
<evidence type="ECO:0000256" key="4">
    <source>
        <dbReference type="ARBA" id="ARBA00022514"/>
    </source>
</evidence>
<organism evidence="10 11">
    <name type="scientific">Gallus gallus</name>
    <name type="common">Chicken</name>
    <dbReference type="NCBI Taxonomy" id="9031"/>
    <lineage>
        <taxon>Eukaryota</taxon>
        <taxon>Metazoa</taxon>
        <taxon>Chordata</taxon>
        <taxon>Craniata</taxon>
        <taxon>Vertebrata</taxon>
        <taxon>Euteleostomi</taxon>
        <taxon>Archelosauria</taxon>
        <taxon>Archosauria</taxon>
        <taxon>Dinosauria</taxon>
        <taxon>Saurischia</taxon>
        <taxon>Theropoda</taxon>
        <taxon>Coelurosauria</taxon>
        <taxon>Aves</taxon>
        <taxon>Neognathae</taxon>
        <taxon>Galloanserae</taxon>
        <taxon>Galliformes</taxon>
        <taxon>Phasianidae</taxon>
        <taxon>Phasianinae</taxon>
        <taxon>Gallus</taxon>
    </lineage>
</organism>
<dbReference type="GO" id="GO:0006955">
    <property type="term" value="P:immune response"/>
    <property type="evidence" value="ECO:0007669"/>
    <property type="project" value="UniProtKB-ARBA"/>
</dbReference>
<evidence type="ECO:0000256" key="2">
    <source>
        <dbReference type="ARBA" id="ARBA00004613"/>
    </source>
</evidence>
<keyword evidence="11" id="KW-1185">Reference proteome</keyword>
<dbReference type="GO" id="GO:0005615">
    <property type="term" value="C:extracellular space"/>
    <property type="evidence" value="ECO:0007669"/>
    <property type="project" value="UniProtKB-KW"/>
</dbReference>
<accession>A0A8V0XVQ3</accession>
<sequence length="197" mass="23740">MQKRQQETTGLQTSTRRKTDRTDSFISMTILVQRSLLRVCITLALYIKISHHICLFQGIKMNYQNMNFLHKMGGYFSQQEIMKITQKNTTVTIYEFLQQTFHNIEKFQNRVHQQIEELQICLLEELPKARNSFQMQMLKSTTLSMKKYFQRITSFLNDRQYRHCSWDTVQTELRSCLIIFDSTRLIRKHLLYGYRCK</sequence>
<dbReference type="AlphaFoldDB" id="A0A8V0XVQ3"/>
<evidence type="ECO:0000256" key="1">
    <source>
        <dbReference type="ARBA" id="ARBA00002718"/>
    </source>
</evidence>
<keyword evidence="6" id="KW-0732">Signal</keyword>
<dbReference type="InterPro" id="IPR000471">
    <property type="entry name" value="Interferon_alpha/beta/delta"/>
</dbReference>
<keyword evidence="4 9" id="KW-0202">Cytokine</keyword>
<evidence type="ECO:0000256" key="9">
    <source>
        <dbReference type="RuleBase" id="RU000436"/>
    </source>
</evidence>
<evidence type="ECO:0000313" key="10">
    <source>
        <dbReference type="Ensembl" id="ENSGALP00010009082.1"/>
    </source>
</evidence>
<dbReference type="GO" id="GO:0005126">
    <property type="term" value="F:cytokine receptor binding"/>
    <property type="evidence" value="ECO:0007669"/>
    <property type="project" value="InterPro"/>
</dbReference>
<comment type="similarity">
    <text evidence="3 9">Belongs to the alpha/beta interferon family.</text>
</comment>
<comment type="subcellular location">
    <subcellularLocation>
        <location evidence="2">Secreted</location>
    </subcellularLocation>
</comment>
<dbReference type="GO" id="GO:0051607">
    <property type="term" value="P:defense response to virus"/>
    <property type="evidence" value="ECO:0007669"/>
    <property type="project" value="UniProtKB-KW"/>
</dbReference>
<dbReference type="Ensembl" id="ENSGALT00010015596.1">
    <property type="protein sequence ID" value="ENSGALP00010009082.1"/>
    <property type="gene ID" value="ENSGALG00010006553.1"/>
</dbReference>
<evidence type="ECO:0000256" key="8">
    <source>
        <dbReference type="ARBA" id="ARBA00023157"/>
    </source>
</evidence>
<dbReference type="SUPFAM" id="SSF47266">
    <property type="entry name" value="4-helical cytokines"/>
    <property type="match status" value="1"/>
</dbReference>
<dbReference type="Proteomes" id="UP000000539">
    <property type="component" value="Chromosome Z"/>
</dbReference>
<reference evidence="10" key="1">
    <citation type="submission" date="2020-11" db="EMBL/GenBank/DDBJ databases">
        <title>Gallus gallus (Chicken) genome, bGalGal1, GRCg7b, maternal haplotype autosomes + Z &amp; W.</title>
        <authorList>
            <person name="Warren W."/>
            <person name="Formenti G."/>
            <person name="Fedrigo O."/>
            <person name="Haase B."/>
            <person name="Mountcastle J."/>
            <person name="Balacco J."/>
            <person name="Tracey A."/>
            <person name="Schneider V."/>
            <person name="Okimoto R."/>
            <person name="Cheng H."/>
            <person name="Hawken R."/>
            <person name="Howe K."/>
            <person name="Jarvis E.D."/>
        </authorList>
    </citation>
    <scope>NUCLEOTIDE SEQUENCE [LARGE SCALE GENOMIC DNA]</scope>
    <source>
        <strain evidence="10">Broiler</strain>
    </source>
</reference>
<keyword evidence="7 9" id="KW-0051">Antiviral defense</keyword>
<name>A0A8V0XVQ3_CHICK</name>
<evidence type="ECO:0000256" key="6">
    <source>
        <dbReference type="ARBA" id="ARBA00022729"/>
    </source>
</evidence>
<dbReference type="SMART" id="SM00076">
    <property type="entry name" value="IFabd"/>
    <property type="match status" value="1"/>
</dbReference>
<evidence type="ECO:0000313" key="11">
    <source>
        <dbReference type="Proteomes" id="UP000000539"/>
    </source>
</evidence>
<evidence type="ECO:0000256" key="5">
    <source>
        <dbReference type="ARBA" id="ARBA00022525"/>
    </source>
</evidence>